<reference evidence="3" key="1">
    <citation type="submission" date="2015-01" db="EMBL/GenBank/DDBJ databases">
        <authorList>
            <person name="Aksoy S."/>
            <person name="Warren W."/>
            <person name="Wilson R.K."/>
        </authorList>
    </citation>
    <scope>NUCLEOTIDE SEQUENCE [LARGE SCALE GENOMIC DNA]</scope>
    <source>
        <strain evidence="3">IAEA</strain>
    </source>
</reference>
<dbReference type="PANTHER" id="PTHR12659:SF7">
    <property type="entry name" value="CROSSVEINLESS C, ISOFORM C"/>
    <property type="match status" value="1"/>
</dbReference>
<evidence type="ECO:0000313" key="3">
    <source>
        <dbReference type="Proteomes" id="UP000092460"/>
    </source>
</evidence>
<dbReference type="STRING" id="67801.A0A1B0B8D3"/>
<dbReference type="GO" id="GO:0005096">
    <property type="term" value="F:GTPase activator activity"/>
    <property type="evidence" value="ECO:0007669"/>
    <property type="project" value="TreeGrafter"/>
</dbReference>
<reference evidence="2" key="2">
    <citation type="submission" date="2020-05" db="UniProtKB">
        <authorList>
            <consortium name="EnsemblMetazoa"/>
        </authorList>
    </citation>
    <scope>IDENTIFICATION</scope>
    <source>
        <strain evidence="2">IAEA</strain>
    </source>
</reference>
<dbReference type="EMBL" id="JXJN01009899">
    <property type="status" value="NOT_ANNOTATED_CDS"/>
    <property type="molecule type" value="Genomic_DNA"/>
</dbReference>
<dbReference type="AlphaFoldDB" id="A0A1B0B8D3"/>
<keyword evidence="1" id="KW-0472">Membrane</keyword>
<proteinExistence type="predicted"/>
<sequence length="165" mass="19442">MQRRMSVTIREYKFFRSFSQKFENWPKRKAEALWRKMRERKIAEFLCFVIYLSAVLYLYCCIDWQRTNGKIPFISDFITAAVFTGSSNTQIFKTELQEFTHLSILIFNLVSQFQHNSPTTEGSLSEGSEIEAVEACKWLRAAGFPQYAQMYEEVELQSAFKNSKH</sequence>
<dbReference type="GO" id="GO:0030036">
    <property type="term" value="P:actin cytoskeleton organization"/>
    <property type="evidence" value="ECO:0007669"/>
    <property type="project" value="TreeGrafter"/>
</dbReference>
<organism evidence="2 3">
    <name type="scientific">Glossina palpalis gambiensis</name>
    <dbReference type="NCBI Taxonomy" id="67801"/>
    <lineage>
        <taxon>Eukaryota</taxon>
        <taxon>Metazoa</taxon>
        <taxon>Ecdysozoa</taxon>
        <taxon>Arthropoda</taxon>
        <taxon>Hexapoda</taxon>
        <taxon>Insecta</taxon>
        <taxon>Pterygota</taxon>
        <taxon>Neoptera</taxon>
        <taxon>Endopterygota</taxon>
        <taxon>Diptera</taxon>
        <taxon>Brachycera</taxon>
        <taxon>Muscomorpha</taxon>
        <taxon>Hippoboscoidea</taxon>
        <taxon>Glossinidae</taxon>
        <taxon>Glossina</taxon>
    </lineage>
</organism>
<keyword evidence="3" id="KW-1185">Reference proteome</keyword>
<accession>A0A1B0B8D3</accession>
<evidence type="ECO:0000256" key="1">
    <source>
        <dbReference type="SAM" id="Phobius"/>
    </source>
</evidence>
<dbReference type="InterPro" id="IPR013761">
    <property type="entry name" value="SAM/pointed_sf"/>
</dbReference>
<evidence type="ECO:0000313" key="2">
    <source>
        <dbReference type="EnsemblMetazoa" id="GPPI022186-PA"/>
    </source>
</evidence>
<dbReference type="Gene3D" id="1.10.287.2070">
    <property type="match status" value="1"/>
</dbReference>
<protein>
    <recommendedName>
        <fullName evidence="4">SAM domain-containing protein</fullName>
    </recommendedName>
</protein>
<feature type="transmembrane region" description="Helical" evidence="1">
    <location>
        <begin position="42"/>
        <end position="59"/>
    </location>
</feature>
<dbReference type="EMBL" id="JXJN01009898">
    <property type="status" value="NOT_ANNOTATED_CDS"/>
    <property type="molecule type" value="Genomic_DNA"/>
</dbReference>
<dbReference type="EnsemblMetazoa" id="GPPI022186-RA">
    <property type="protein sequence ID" value="GPPI022186-PA"/>
    <property type="gene ID" value="GPPI022186"/>
</dbReference>
<dbReference type="SUPFAM" id="SSF47769">
    <property type="entry name" value="SAM/Pointed domain"/>
    <property type="match status" value="1"/>
</dbReference>
<dbReference type="VEuPathDB" id="VectorBase:GPPI022186"/>
<name>A0A1B0B8D3_9MUSC</name>
<evidence type="ECO:0008006" key="4">
    <source>
        <dbReference type="Google" id="ProtNLM"/>
    </source>
</evidence>
<dbReference type="Proteomes" id="UP000092460">
    <property type="component" value="Unassembled WGS sequence"/>
</dbReference>
<dbReference type="EMBL" id="JXJN01009897">
    <property type="status" value="NOT_ANNOTATED_CDS"/>
    <property type="molecule type" value="Genomic_DNA"/>
</dbReference>
<keyword evidence="1" id="KW-1133">Transmembrane helix</keyword>
<dbReference type="GO" id="GO:0035023">
    <property type="term" value="P:regulation of Rho protein signal transduction"/>
    <property type="evidence" value="ECO:0007669"/>
    <property type="project" value="TreeGrafter"/>
</dbReference>
<keyword evidence="1" id="KW-0812">Transmembrane</keyword>
<dbReference type="PANTHER" id="PTHR12659">
    <property type="entry name" value="RHO-TYPE GTPASE ACTIVATING PROTEIN"/>
    <property type="match status" value="1"/>
</dbReference>